<evidence type="ECO:0000256" key="3">
    <source>
        <dbReference type="PIRSR" id="PIRSR036289-51"/>
    </source>
</evidence>
<evidence type="ECO:0000259" key="5">
    <source>
        <dbReference type="Pfam" id="PF03633"/>
    </source>
</evidence>
<dbReference type="EC" id="2.4.1.8" evidence="7"/>
<dbReference type="InterPro" id="IPR005195">
    <property type="entry name" value="Glyco_hydro_65_M"/>
</dbReference>
<comment type="similarity">
    <text evidence="1">Belongs to the glycosyl hydrolase 65 family.</text>
</comment>
<dbReference type="PIRSF" id="PIRSF036289">
    <property type="entry name" value="Glycosyl_hydrolase_malt_phosph"/>
    <property type="match status" value="1"/>
</dbReference>
<dbReference type="Gene3D" id="2.70.98.40">
    <property type="entry name" value="Glycoside hydrolase, family 65, N-terminal domain"/>
    <property type="match status" value="1"/>
</dbReference>
<dbReference type="RefSeq" id="WP_309938209.1">
    <property type="nucleotide sequence ID" value="NZ_AP025305.1"/>
</dbReference>
<dbReference type="GO" id="GO:0005975">
    <property type="term" value="P:carbohydrate metabolic process"/>
    <property type="evidence" value="ECO:0007669"/>
    <property type="project" value="InterPro"/>
</dbReference>
<evidence type="ECO:0000256" key="1">
    <source>
        <dbReference type="ARBA" id="ARBA00006768"/>
    </source>
</evidence>
<dbReference type="InterPro" id="IPR005196">
    <property type="entry name" value="Glyco_hydro_65_N"/>
</dbReference>
<dbReference type="Pfam" id="PF03633">
    <property type="entry name" value="Glyco_hydro_65C"/>
    <property type="match status" value="1"/>
</dbReference>
<feature type="active site" description="Proton donor" evidence="2">
    <location>
        <position position="488"/>
    </location>
</feature>
<dbReference type="Proteomes" id="UP001185092">
    <property type="component" value="Unassembled WGS sequence"/>
</dbReference>
<dbReference type="Gene3D" id="2.60.420.10">
    <property type="entry name" value="Maltose phosphorylase, domain 3"/>
    <property type="match status" value="1"/>
</dbReference>
<reference evidence="7" key="1">
    <citation type="submission" date="2023-07" db="EMBL/GenBank/DDBJ databases">
        <title>Genomic Encyclopedia of Type Strains, Phase IV (KMG-IV): sequencing the most valuable type-strain genomes for metagenomic binning, comparative biology and taxonomic classification.</title>
        <authorList>
            <person name="Goeker M."/>
        </authorList>
    </citation>
    <scope>NUCLEOTIDE SEQUENCE</scope>
    <source>
        <strain evidence="7">DSM 26174</strain>
    </source>
</reference>
<dbReference type="Gene3D" id="1.50.10.10">
    <property type="match status" value="1"/>
</dbReference>
<feature type="binding site" evidence="3">
    <location>
        <begin position="357"/>
        <end position="358"/>
    </location>
    <ligand>
        <name>substrate</name>
    </ligand>
</feature>
<dbReference type="NCBIfam" id="NF010380">
    <property type="entry name" value="PRK13807.1"/>
    <property type="match status" value="1"/>
</dbReference>
<accession>A0AAE3XMH6</accession>
<feature type="binding site" evidence="3">
    <location>
        <begin position="601"/>
        <end position="602"/>
    </location>
    <ligand>
        <name>substrate</name>
    </ligand>
</feature>
<evidence type="ECO:0000256" key="2">
    <source>
        <dbReference type="PIRSR" id="PIRSR036289-50"/>
    </source>
</evidence>
<feature type="domain" description="Glycoside hydrolase family 65 central catalytic" evidence="4">
    <location>
        <begin position="322"/>
        <end position="689"/>
    </location>
</feature>
<dbReference type="GO" id="GO:0004553">
    <property type="term" value="F:hydrolase activity, hydrolyzing O-glycosyl compounds"/>
    <property type="evidence" value="ECO:0007669"/>
    <property type="project" value="TreeGrafter"/>
</dbReference>
<dbReference type="InterPro" id="IPR017045">
    <property type="entry name" value="Malt_Pase/Glycosyl_Hdrlase"/>
</dbReference>
<evidence type="ECO:0000259" key="4">
    <source>
        <dbReference type="Pfam" id="PF03632"/>
    </source>
</evidence>
<protein>
    <submittedName>
        <fullName evidence="7">Maltose phosphorylase</fullName>
        <ecNumber evidence="7">2.4.1.8</ecNumber>
    </submittedName>
</protein>
<dbReference type="SUPFAM" id="SSF48208">
    <property type="entry name" value="Six-hairpin glycosidases"/>
    <property type="match status" value="1"/>
</dbReference>
<dbReference type="SUPFAM" id="SSF74650">
    <property type="entry name" value="Galactose mutarotase-like"/>
    <property type="match status" value="1"/>
</dbReference>
<dbReference type="AlphaFoldDB" id="A0AAE3XMH6"/>
<gene>
    <name evidence="7" type="ORF">HNQ88_001740</name>
</gene>
<keyword evidence="7" id="KW-0328">Glycosyltransferase</keyword>
<dbReference type="PANTHER" id="PTHR11051">
    <property type="entry name" value="GLYCOSYL HYDROLASE-RELATED"/>
    <property type="match status" value="1"/>
</dbReference>
<dbReference type="InterPro" id="IPR037018">
    <property type="entry name" value="GH65_N"/>
</dbReference>
<sequence>MKDYIQHDPWKIIEQGFHKEDNRISESIFSIGNGKMGQRGNFEEHYSGDSMPGNYVAGVYYPDKTRVGWWKNGYPEYFAKVLNAASWIGLDVHVNGERLDLHTAEILDFRRELDMREGWLKRTFKARLLNGNIVEVEALRFLSIADDECGALRYSVKAVNFSGDIEVKSFLNGDVVNEDSNYDEQFWVEIAKSVEGNAGVIVSETKKTAYQVAIGMKFEIFKNDELQDLDYANEALKMYVSGSSKLDVVEGDQIVVYKYACNVSSRYYAADQLLEKAEEAVNRAHSIGFDNMLEDQAKAWADKWQHSDIVVEGDDAAQQGIRFNIFHLNQTYTGEDARLNIGPKGFTGEKYGGVTYWDTEAYCVPFYLCTAPQEVTRKLLIYRHNQLGRAIENAEKLGFDKGAALYPMVTMNGEECHNEWEITFEEIHRNGAIAYAIFNYIRHTDDKEYLAEYGLEVLMGISRFWAQRVNWSEGLEKYVMLGVTGPNEFDNNVDNNWYTSYIAMWCLKYTEESLAYVKENHPKRYEEIVQNASFDASAEVAKWREIREKMYLGYDEKRNIFIQADGFFNKEQILVKDLDPKHLPLVHHWSWDRILRSNFIKQADVLQGLYMFEEEFDLETLKSNYDFYEPRTVHESSLSPCVHSIIAAKLGDEDRAYEFYLRTSRLDLDDYNSDTKDGLHITSMAGTWMSVVEGFGGKRVVDGQLTLSPMLPKQWKSYSFKVSFKGNTILVKVTDSGVEVTHEEGQGLQIKLYDEEINIKANTSIVVHR</sequence>
<dbReference type="InterPro" id="IPR011013">
    <property type="entry name" value="Gal_mutarotase_sf_dom"/>
</dbReference>
<dbReference type="Pfam" id="PF03632">
    <property type="entry name" value="Glyco_hydro_65m"/>
    <property type="match status" value="1"/>
</dbReference>
<dbReference type="InterPro" id="IPR012341">
    <property type="entry name" value="6hp_glycosidase-like_sf"/>
</dbReference>
<comment type="caution">
    <text evidence="7">The sequence shown here is derived from an EMBL/GenBank/DDBJ whole genome shotgun (WGS) entry which is preliminary data.</text>
</comment>
<feature type="domain" description="Glycoside hydrolase family 65 C-terminal" evidence="5">
    <location>
        <begin position="699"/>
        <end position="757"/>
    </location>
</feature>
<proteinExistence type="inferred from homology"/>
<dbReference type="Pfam" id="PF03636">
    <property type="entry name" value="Glyco_hydro_65N"/>
    <property type="match status" value="1"/>
</dbReference>
<dbReference type="EMBL" id="JAVDQD010000002">
    <property type="protein sequence ID" value="MDR6238703.1"/>
    <property type="molecule type" value="Genomic_DNA"/>
</dbReference>
<keyword evidence="7" id="KW-0808">Transferase</keyword>
<evidence type="ECO:0000313" key="7">
    <source>
        <dbReference type="EMBL" id="MDR6238703.1"/>
    </source>
</evidence>
<dbReference type="InterPro" id="IPR008928">
    <property type="entry name" value="6-hairpin_glycosidase_sf"/>
</dbReference>
<dbReference type="InterPro" id="IPR005194">
    <property type="entry name" value="Glyco_hydro_65_C"/>
</dbReference>
<dbReference type="PANTHER" id="PTHR11051:SF14">
    <property type="entry name" value="MALTOSE PHOSPHORYLASE"/>
    <property type="match status" value="1"/>
</dbReference>
<dbReference type="GO" id="GO:0050082">
    <property type="term" value="F:maltose phosphorylase activity"/>
    <property type="evidence" value="ECO:0007669"/>
    <property type="project" value="UniProtKB-EC"/>
</dbReference>
<dbReference type="GO" id="GO:0030246">
    <property type="term" value="F:carbohydrate binding"/>
    <property type="evidence" value="ECO:0007669"/>
    <property type="project" value="InterPro"/>
</dbReference>
<keyword evidence="8" id="KW-1185">Reference proteome</keyword>
<evidence type="ECO:0000259" key="6">
    <source>
        <dbReference type="Pfam" id="PF03636"/>
    </source>
</evidence>
<feature type="domain" description="Glycoside hydrolase family 65 N-terminal" evidence="6">
    <location>
        <begin position="14"/>
        <end position="266"/>
    </location>
</feature>
<organism evidence="7 8">
    <name type="scientific">Aureibacter tunicatorum</name>
    <dbReference type="NCBI Taxonomy" id="866807"/>
    <lineage>
        <taxon>Bacteria</taxon>
        <taxon>Pseudomonadati</taxon>
        <taxon>Bacteroidota</taxon>
        <taxon>Cytophagia</taxon>
        <taxon>Cytophagales</taxon>
        <taxon>Persicobacteraceae</taxon>
        <taxon>Aureibacter</taxon>
    </lineage>
</organism>
<evidence type="ECO:0000313" key="8">
    <source>
        <dbReference type="Proteomes" id="UP001185092"/>
    </source>
</evidence>
<name>A0AAE3XMH6_9BACT</name>